<keyword evidence="3" id="KW-1185">Reference proteome</keyword>
<dbReference type="InterPro" id="IPR035901">
    <property type="entry name" value="GIY-YIG_endonuc_sf"/>
</dbReference>
<accession>A0A2K4ZKN7</accession>
<dbReference type="Gene3D" id="3.40.1440.10">
    <property type="entry name" value="GIY-YIG endonuclease"/>
    <property type="match status" value="1"/>
</dbReference>
<dbReference type="Proteomes" id="UP000236311">
    <property type="component" value="Unassembled WGS sequence"/>
</dbReference>
<dbReference type="OrthoDB" id="9134286at2"/>
<dbReference type="RefSeq" id="WP_103241025.1">
    <property type="nucleotide sequence ID" value="NZ_JANJZD010000024.1"/>
</dbReference>
<feature type="domain" description="GIY-YIG" evidence="1">
    <location>
        <begin position="20"/>
        <end position="115"/>
    </location>
</feature>
<dbReference type="AlphaFoldDB" id="A0A2K4ZKN7"/>
<dbReference type="Pfam" id="PF01541">
    <property type="entry name" value="GIY-YIG"/>
    <property type="match status" value="1"/>
</dbReference>
<protein>
    <submittedName>
        <fullName evidence="2">GIY-YIG catalytic domain protein</fullName>
    </submittedName>
</protein>
<dbReference type="SUPFAM" id="SSF82771">
    <property type="entry name" value="GIY-YIG endonuclease"/>
    <property type="match status" value="1"/>
</dbReference>
<evidence type="ECO:0000259" key="1">
    <source>
        <dbReference type="PROSITE" id="PS50164"/>
    </source>
</evidence>
<gene>
    <name evidence="2" type="ORF">AMURIS_03744</name>
</gene>
<proteinExistence type="predicted"/>
<evidence type="ECO:0000313" key="3">
    <source>
        <dbReference type="Proteomes" id="UP000236311"/>
    </source>
</evidence>
<organism evidence="2 3">
    <name type="scientific">Acetatifactor muris</name>
    <dbReference type="NCBI Taxonomy" id="879566"/>
    <lineage>
        <taxon>Bacteria</taxon>
        <taxon>Bacillati</taxon>
        <taxon>Bacillota</taxon>
        <taxon>Clostridia</taxon>
        <taxon>Lachnospirales</taxon>
        <taxon>Lachnospiraceae</taxon>
        <taxon>Acetatifactor</taxon>
    </lineage>
</organism>
<dbReference type="EMBL" id="OFSM01000021">
    <property type="protein sequence ID" value="SOY31010.1"/>
    <property type="molecule type" value="Genomic_DNA"/>
</dbReference>
<sequence>MKISNKVNEIRIEDISTDIEPSCVYLIRNLHNGKAYVGMASDAVRRIAGHYYSLRKGNHDIRELQMDYDAGNEFEIKTLCFFDKKDHTRKTKALETFFILQCDGVKNGYNTTYNYPSAERAYEIVENNAEYIIGCLRKNRIRFKLQCGIEDVVEITP</sequence>
<dbReference type="SMART" id="SM00465">
    <property type="entry name" value="GIYc"/>
    <property type="match status" value="1"/>
</dbReference>
<name>A0A2K4ZKN7_9FIRM</name>
<dbReference type="InterPro" id="IPR000305">
    <property type="entry name" value="GIY-YIG_endonuc"/>
</dbReference>
<dbReference type="PROSITE" id="PS50164">
    <property type="entry name" value="GIY_YIG"/>
    <property type="match status" value="1"/>
</dbReference>
<evidence type="ECO:0000313" key="2">
    <source>
        <dbReference type="EMBL" id="SOY31010.1"/>
    </source>
</evidence>
<reference evidence="2 3" key="1">
    <citation type="submission" date="2018-01" db="EMBL/GenBank/DDBJ databases">
        <authorList>
            <person name="Gaut B.S."/>
            <person name="Morton B.R."/>
            <person name="Clegg M.T."/>
            <person name="Duvall M.R."/>
        </authorList>
    </citation>
    <scope>NUCLEOTIDE SEQUENCE [LARGE SCALE GENOMIC DNA]</scope>
    <source>
        <strain evidence="2">GP69</strain>
    </source>
</reference>